<feature type="transmembrane region" description="Helical" evidence="14">
    <location>
        <begin position="1049"/>
        <end position="1075"/>
    </location>
</feature>
<dbReference type="Pfam" id="PF00690">
    <property type="entry name" value="Cation_ATPase_N"/>
    <property type="match status" value="1"/>
</dbReference>
<evidence type="ECO:0000313" key="18">
    <source>
        <dbReference type="Proteomes" id="UP000765509"/>
    </source>
</evidence>
<feature type="domain" description="Cation-transporting P-type ATPase N-terminal" evidence="16">
    <location>
        <begin position="149"/>
        <end position="224"/>
    </location>
</feature>
<dbReference type="SUPFAM" id="SSF81653">
    <property type="entry name" value="Calcium ATPase, transduction domain A"/>
    <property type="match status" value="1"/>
</dbReference>
<dbReference type="AlphaFoldDB" id="A0A9Q3BEI9"/>
<keyword evidence="7 14" id="KW-0106">Calcium</keyword>
<dbReference type="FunFam" id="3.40.50.1000:FF:000028">
    <property type="entry name" value="Calcium-transporting P-type ATPase, putative"/>
    <property type="match status" value="1"/>
</dbReference>
<evidence type="ECO:0000256" key="8">
    <source>
        <dbReference type="ARBA" id="ARBA00022840"/>
    </source>
</evidence>
<keyword evidence="12 14" id="KW-0472">Membrane</keyword>
<dbReference type="InterPro" id="IPR006413">
    <property type="entry name" value="P-type_ATPase_IIA_PMR1"/>
</dbReference>
<dbReference type="InterPro" id="IPR008250">
    <property type="entry name" value="ATPase_P-typ_transduc_dom_A_sf"/>
</dbReference>
<dbReference type="Pfam" id="PF13246">
    <property type="entry name" value="Cation_ATPase"/>
    <property type="match status" value="1"/>
</dbReference>
<dbReference type="SFLD" id="SFLDG00002">
    <property type="entry name" value="C1.7:_P-type_atpase_like"/>
    <property type="match status" value="1"/>
</dbReference>
<dbReference type="InterPro" id="IPR023299">
    <property type="entry name" value="ATPase_P-typ_cyto_dom_N"/>
</dbReference>
<evidence type="ECO:0000256" key="2">
    <source>
        <dbReference type="ARBA" id="ARBA00022448"/>
    </source>
</evidence>
<dbReference type="InterPro" id="IPR044492">
    <property type="entry name" value="P_typ_ATPase_HD_dom"/>
</dbReference>
<keyword evidence="2 14" id="KW-0813">Transport</keyword>
<dbReference type="InterPro" id="IPR001757">
    <property type="entry name" value="P_typ_ATPase"/>
</dbReference>
<feature type="region of interest" description="Disordered" evidence="15">
    <location>
        <begin position="121"/>
        <end position="147"/>
    </location>
</feature>
<dbReference type="InterPro" id="IPR023214">
    <property type="entry name" value="HAD_sf"/>
</dbReference>
<keyword evidence="10 14" id="KW-1133">Transmembrane helix</keyword>
<evidence type="ECO:0000256" key="12">
    <source>
        <dbReference type="ARBA" id="ARBA00023136"/>
    </source>
</evidence>
<dbReference type="InterPro" id="IPR059000">
    <property type="entry name" value="ATPase_P-type_domA"/>
</dbReference>
<dbReference type="GO" id="GO:0005524">
    <property type="term" value="F:ATP binding"/>
    <property type="evidence" value="ECO:0007669"/>
    <property type="project" value="UniProtKB-KW"/>
</dbReference>
<feature type="transmembrane region" description="Helical" evidence="14">
    <location>
        <begin position="1009"/>
        <end position="1029"/>
    </location>
</feature>
<dbReference type="FunFam" id="2.70.150.10:FF:000008">
    <property type="entry name" value="Calcium-transporting ATPase"/>
    <property type="match status" value="1"/>
</dbReference>
<dbReference type="Gene3D" id="2.70.150.10">
    <property type="entry name" value="Calcium-transporting ATPase, cytoplasmic transduction domain A"/>
    <property type="match status" value="1"/>
</dbReference>
<keyword evidence="6 14" id="KW-0547">Nucleotide-binding</keyword>
<organism evidence="17 18">
    <name type="scientific">Austropuccinia psidii MF-1</name>
    <dbReference type="NCBI Taxonomy" id="1389203"/>
    <lineage>
        <taxon>Eukaryota</taxon>
        <taxon>Fungi</taxon>
        <taxon>Dikarya</taxon>
        <taxon>Basidiomycota</taxon>
        <taxon>Pucciniomycotina</taxon>
        <taxon>Pucciniomycetes</taxon>
        <taxon>Pucciniales</taxon>
        <taxon>Sphaerophragmiaceae</taxon>
        <taxon>Austropuccinia</taxon>
    </lineage>
</organism>
<dbReference type="SUPFAM" id="SSF56784">
    <property type="entry name" value="HAD-like"/>
    <property type="match status" value="1"/>
</dbReference>
<feature type="transmembrane region" description="Helical" evidence="14">
    <location>
        <begin position="228"/>
        <end position="244"/>
    </location>
</feature>
<sequence length="1100" mass="120004">MAALAAQQSSDSENEISLDPSRTFIQLTPSLLGAPACPASVVVRTSKAIAKFQVMFNRIQRNQPINLSNLKSSAPQPLLSPPSSSAASTPSPARQSYDQSAVLRPQDPQLAFRNSNLVPQKSELSQSPSASNHQTVLNLNPSSLTPSAQYSTQSIQDVIQKFNSHPLRGLSSQDIPAIRQIHGPNEFLIEPKESIIKKFLAQFYQSPLNLLLLGSAAVSILMGNMDDALSITAAIIIVVLVGFIQEQRSEKSLAALNKLVPHYCHLIRDGQHQTLLANVLVPGDLVTFSVGDRIPADLRLIKANHLEIDESPMTGETKSIRKQVEPIEMFNRLPDISERTNIALMGTLVKNGNGTGIVIGTGSQTEFGVIFGMMQDVQDRKTPLQSSMDELAKKLSMISFAIITIICLIGVWQKRSWLEMFTIGVSLAVAAIPEGLPIVVTVTLALGVLRMSKRKAIVKKLHSVETLGSVSVICSDKTGTLTTNQMTVTQIFTVDDGIKSVNSLIGPNNSSLKISNAILKTLQIANLCVNAYRNQDGLNVGSSTEVALLNLLSILGIPDCRAHFNRTHETPFTSQAKFSSVVGSFKKFDSPNLSNSCNQSPTSTTTDIETTYLIGAPEVVLSRCKFCLKADSVTISLDDNDSKSKIIHQAEKMAKSGLRVLAMAYGYDPSNLIFTGLQGMTDPPRLGVAKTIETLQKAGVHVVMITGDSNFTALAISRELGIITNSTNSSCLTGQEIDKLSLKQLTDRVKSTSVFARVTPRHKMSIIEAFQSNGAVVAMTGDGVNDAPALRMADIGISMGKGATDVAKEAADLILVNDNFSTILPAIEEGKTIFYNIQNFLAFQLSTAIAALSLITISTILGLQAPLNAMQILFINILMDGPPSQSLGVDPVNQDVMNRPPRSKNSAVLTIRLIYRIAFSAIIIIGCTLYIYLRDLKGPQAEQRDQTMTFTAFVFLDLISALQNRGLNVHLLPYSIPRKWLRRFRQFFNQTPTYYSLHQSQNLRRHNNILLITVTVSFLSQLAIIYLPILQGIFQTQSLSGRDRLRGKSAGFCLLFLAGHNSIYFANLVCSNLLAMQIRFENKQFSKSMSLADLFVPRLI</sequence>
<comment type="catalytic activity">
    <reaction evidence="14">
        <text>Ca(2+)(in) + ATP + H2O = Ca(2+)(out) + ADP + phosphate + H(+)</text>
        <dbReference type="Rhea" id="RHEA:18105"/>
        <dbReference type="ChEBI" id="CHEBI:15377"/>
        <dbReference type="ChEBI" id="CHEBI:15378"/>
        <dbReference type="ChEBI" id="CHEBI:29108"/>
        <dbReference type="ChEBI" id="CHEBI:30616"/>
        <dbReference type="ChEBI" id="CHEBI:43474"/>
        <dbReference type="ChEBI" id="CHEBI:456216"/>
        <dbReference type="EC" id="7.2.2.10"/>
    </reaction>
</comment>
<keyword evidence="18" id="KW-1185">Reference proteome</keyword>
<dbReference type="SUPFAM" id="SSF81660">
    <property type="entry name" value="Metal cation-transporting ATPase, ATP-binding domain N"/>
    <property type="match status" value="1"/>
</dbReference>
<dbReference type="Gene3D" id="1.20.1110.10">
    <property type="entry name" value="Calcium-transporting ATPase, transmembrane domain"/>
    <property type="match status" value="1"/>
</dbReference>
<dbReference type="GO" id="GO:0012505">
    <property type="term" value="C:endomembrane system"/>
    <property type="evidence" value="ECO:0007669"/>
    <property type="project" value="UniProtKB-SubCell"/>
</dbReference>
<name>A0A9Q3BEI9_9BASI</name>
<feature type="transmembrane region" description="Helical" evidence="14">
    <location>
        <begin position="395"/>
        <end position="413"/>
    </location>
</feature>
<dbReference type="EMBL" id="AVOT02000590">
    <property type="protein sequence ID" value="MBW0463577.1"/>
    <property type="molecule type" value="Genomic_DNA"/>
</dbReference>
<keyword evidence="3" id="KW-0597">Phosphoprotein</keyword>
<dbReference type="PROSITE" id="PS00154">
    <property type="entry name" value="ATPASE_E1_E2"/>
    <property type="match status" value="1"/>
</dbReference>
<evidence type="ECO:0000256" key="3">
    <source>
        <dbReference type="ARBA" id="ARBA00022553"/>
    </source>
</evidence>
<dbReference type="InterPro" id="IPR018303">
    <property type="entry name" value="ATPase_P-typ_P_site"/>
</dbReference>
<dbReference type="SFLD" id="SFLDF00027">
    <property type="entry name" value="p-type_atpase"/>
    <property type="match status" value="1"/>
</dbReference>
<keyword evidence="5 14" id="KW-0812">Transmembrane</keyword>
<proteinExistence type="inferred from homology"/>
<evidence type="ECO:0000256" key="11">
    <source>
        <dbReference type="ARBA" id="ARBA00023065"/>
    </source>
</evidence>
<evidence type="ECO:0000256" key="5">
    <source>
        <dbReference type="ARBA" id="ARBA00022692"/>
    </source>
</evidence>
<reference evidence="17" key="1">
    <citation type="submission" date="2021-03" db="EMBL/GenBank/DDBJ databases">
        <title>Draft genome sequence of rust myrtle Austropuccinia psidii MF-1, a brazilian biotype.</title>
        <authorList>
            <person name="Quecine M.C."/>
            <person name="Pachon D.M.R."/>
            <person name="Bonatelli M.L."/>
            <person name="Correr F.H."/>
            <person name="Franceschini L.M."/>
            <person name="Leite T.F."/>
            <person name="Margarido G.R.A."/>
            <person name="Almeida C.A."/>
            <person name="Ferrarezi J.A."/>
            <person name="Labate C.A."/>
        </authorList>
    </citation>
    <scope>NUCLEOTIDE SEQUENCE</scope>
    <source>
        <strain evidence="17">MF-1</strain>
    </source>
</reference>
<comment type="similarity">
    <text evidence="13 14">Belongs to the cation transport ATPase (P-type) (TC 3.A.3) family.</text>
</comment>
<evidence type="ECO:0000256" key="15">
    <source>
        <dbReference type="SAM" id="MobiDB-lite"/>
    </source>
</evidence>
<evidence type="ECO:0000256" key="6">
    <source>
        <dbReference type="ARBA" id="ARBA00022741"/>
    </source>
</evidence>
<keyword evidence="11 14" id="KW-0406">Ion transport</keyword>
<dbReference type="NCBIfam" id="TIGR01522">
    <property type="entry name" value="ATPase-IIA2_Ca"/>
    <property type="match status" value="1"/>
</dbReference>
<keyword evidence="9" id="KW-1278">Translocase</keyword>
<comment type="caution">
    <text evidence="14">Lacks conserved residue(s) required for the propagation of feature annotation.</text>
</comment>
<dbReference type="InterPro" id="IPR006068">
    <property type="entry name" value="ATPase_P-typ_cation-transptr_C"/>
</dbReference>
<evidence type="ECO:0000313" key="17">
    <source>
        <dbReference type="EMBL" id="MBW0463577.1"/>
    </source>
</evidence>
<evidence type="ECO:0000256" key="9">
    <source>
        <dbReference type="ARBA" id="ARBA00022967"/>
    </source>
</evidence>
<dbReference type="Gene3D" id="3.40.50.1000">
    <property type="entry name" value="HAD superfamily/HAD-like"/>
    <property type="match status" value="1"/>
</dbReference>
<evidence type="ECO:0000256" key="14">
    <source>
        <dbReference type="RuleBase" id="RU361146"/>
    </source>
</evidence>
<dbReference type="GO" id="GO:0005388">
    <property type="term" value="F:P-type calcium transporter activity"/>
    <property type="evidence" value="ECO:0007669"/>
    <property type="project" value="UniProtKB-EC"/>
</dbReference>
<dbReference type="Pfam" id="PF00122">
    <property type="entry name" value="E1-E2_ATPase"/>
    <property type="match status" value="1"/>
</dbReference>
<keyword evidence="8 14" id="KW-0067">ATP-binding</keyword>
<evidence type="ECO:0000259" key="16">
    <source>
        <dbReference type="SMART" id="SM00831"/>
    </source>
</evidence>
<dbReference type="OrthoDB" id="3352408at2759"/>
<dbReference type="PRINTS" id="PR00119">
    <property type="entry name" value="CATATPASE"/>
</dbReference>
<protein>
    <recommendedName>
        <fullName evidence="14">Calcium-transporting ATPase</fullName>
        <ecNumber evidence="14">7.2.2.10</ecNumber>
    </recommendedName>
</protein>
<dbReference type="InterPro" id="IPR023298">
    <property type="entry name" value="ATPase_P-typ_TM_dom_sf"/>
</dbReference>
<dbReference type="NCBIfam" id="TIGR01494">
    <property type="entry name" value="ATPase_P-type"/>
    <property type="match status" value="2"/>
</dbReference>
<comment type="function">
    <text evidence="14">Catalyzes the hydrolysis of ATP coupled with the transport of calcium.</text>
</comment>
<accession>A0A9Q3BEI9</accession>
<dbReference type="GO" id="GO:0016887">
    <property type="term" value="F:ATP hydrolysis activity"/>
    <property type="evidence" value="ECO:0007669"/>
    <property type="project" value="InterPro"/>
</dbReference>
<comment type="subcellular location">
    <subcellularLocation>
        <location evidence="1">Endomembrane system</location>
        <topology evidence="1">Multi-pass membrane protein</topology>
    </subcellularLocation>
    <subcellularLocation>
        <location evidence="14">Membrane</location>
        <topology evidence="14">Multi-pass membrane protein</topology>
    </subcellularLocation>
</comment>
<feature type="region of interest" description="Disordered" evidence="15">
    <location>
        <begin position="68"/>
        <end position="100"/>
    </location>
</feature>
<dbReference type="GO" id="GO:0016020">
    <property type="term" value="C:membrane"/>
    <property type="evidence" value="ECO:0007669"/>
    <property type="project" value="UniProtKB-SubCell"/>
</dbReference>
<dbReference type="SFLD" id="SFLDS00003">
    <property type="entry name" value="Haloacid_Dehalogenase"/>
    <property type="match status" value="1"/>
</dbReference>
<comment type="caution">
    <text evidence="17">The sequence shown here is derived from an EMBL/GenBank/DDBJ whole genome shotgun (WGS) entry which is preliminary data.</text>
</comment>
<feature type="transmembrane region" description="Helical" evidence="14">
    <location>
        <begin position="425"/>
        <end position="449"/>
    </location>
</feature>
<dbReference type="InterPro" id="IPR004014">
    <property type="entry name" value="ATPase_P-typ_cation-transptr_N"/>
</dbReference>
<evidence type="ECO:0000256" key="4">
    <source>
        <dbReference type="ARBA" id="ARBA00022568"/>
    </source>
</evidence>
<dbReference type="Gene3D" id="3.40.1110.10">
    <property type="entry name" value="Calcium-transporting ATPase, cytoplasmic domain N"/>
    <property type="match status" value="1"/>
</dbReference>
<dbReference type="SMART" id="SM00831">
    <property type="entry name" value="Cation_ATPase_N"/>
    <property type="match status" value="1"/>
</dbReference>
<feature type="transmembrane region" description="Helical" evidence="14">
    <location>
        <begin position="840"/>
        <end position="863"/>
    </location>
</feature>
<feature type="compositionally biased region" description="Low complexity" evidence="15">
    <location>
        <begin position="72"/>
        <end position="96"/>
    </location>
</feature>
<feature type="transmembrane region" description="Helical" evidence="14">
    <location>
        <begin position="203"/>
        <end position="222"/>
    </location>
</feature>
<dbReference type="PANTHER" id="PTHR42861">
    <property type="entry name" value="CALCIUM-TRANSPORTING ATPASE"/>
    <property type="match status" value="1"/>
</dbReference>
<dbReference type="InterPro" id="IPR036412">
    <property type="entry name" value="HAD-like_sf"/>
</dbReference>
<gene>
    <name evidence="17" type="ORF">O181_003292</name>
</gene>
<keyword evidence="4 14" id="KW-0109">Calcium transport</keyword>
<feature type="transmembrane region" description="Helical" evidence="14">
    <location>
        <begin position="913"/>
        <end position="933"/>
    </location>
</feature>
<evidence type="ECO:0000256" key="10">
    <source>
        <dbReference type="ARBA" id="ARBA00022989"/>
    </source>
</evidence>
<dbReference type="Proteomes" id="UP000765509">
    <property type="component" value="Unassembled WGS sequence"/>
</dbReference>
<evidence type="ECO:0000256" key="13">
    <source>
        <dbReference type="ARBA" id="ARBA00038148"/>
    </source>
</evidence>
<dbReference type="Pfam" id="PF00689">
    <property type="entry name" value="Cation_ATPase_C"/>
    <property type="match status" value="1"/>
</dbReference>
<evidence type="ECO:0000256" key="1">
    <source>
        <dbReference type="ARBA" id="ARBA00004127"/>
    </source>
</evidence>
<dbReference type="PRINTS" id="PR00120">
    <property type="entry name" value="HATPASE"/>
</dbReference>
<dbReference type="SUPFAM" id="SSF81665">
    <property type="entry name" value="Calcium ATPase, transmembrane domain M"/>
    <property type="match status" value="1"/>
</dbReference>
<dbReference type="EC" id="7.2.2.10" evidence="14"/>
<evidence type="ECO:0000256" key="7">
    <source>
        <dbReference type="ARBA" id="ARBA00022837"/>
    </source>
</evidence>